<proteinExistence type="predicted"/>
<keyword evidence="7" id="KW-1185">Reference proteome</keyword>
<evidence type="ECO:0000256" key="3">
    <source>
        <dbReference type="ARBA" id="ARBA00023163"/>
    </source>
</evidence>
<dbReference type="SUPFAM" id="SSF48498">
    <property type="entry name" value="Tetracyclin repressor-like, C-terminal domain"/>
    <property type="match status" value="1"/>
</dbReference>
<dbReference type="Pfam" id="PF17939">
    <property type="entry name" value="TetR_C_30"/>
    <property type="match status" value="1"/>
</dbReference>
<dbReference type="PANTHER" id="PTHR30055">
    <property type="entry name" value="HTH-TYPE TRANSCRIPTIONAL REGULATOR RUTR"/>
    <property type="match status" value="1"/>
</dbReference>
<reference evidence="6 7" key="1">
    <citation type="journal article" date="2014" name="Int. J. Syst. Evol. Microbiol.">
        <title>Solimonas terrae sp. nov., isolated from soil.</title>
        <authorList>
            <person name="Kim S.J."/>
            <person name="Moon J.Y."/>
            <person name="Weon H.Y."/>
            <person name="Ahn J.H."/>
            <person name="Chen W.M."/>
            <person name="Kwon S.W."/>
        </authorList>
    </citation>
    <scope>NUCLEOTIDE SEQUENCE [LARGE SCALE GENOMIC DNA]</scope>
    <source>
        <strain evidence="6 7">KIS83-12</strain>
    </source>
</reference>
<evidence type="ECO:0000313" key="7">
    <source>
        <dbReference type="Proteomes" id="UP000472676"/>
    </source>
</evidence>
<keyword evidence="2 4" id="KW-0238">DNA-binding</keyword>
<dbReference type="InterPro" id="IPR009057">
    <property type="entry name" value="Homeodomain-like_sf"/>
</dbReference>
<keyword evidence="3" id="KW-0804">Transcription</keyword>
<keyword evidence="1" id="KW-0805">Transcription regulation</keyword>
<dbReference type="SUPFAM" id="SSF46689">
    <property type="entry name" value="Homeodomain-like"/>
    <property type="match status" value="1"/>
</dbReference>
<evidence type="ECO:0000256" key="1">
    <source>
        <dbReference type="ARBA" id="ARBA00023015"/>
    </source>
</evidence>
<comment type="caution">
    <text evidence="6">The sequence shown here is derived from an EMBL/GenBank/DDBJ whole genome shotgun (WGS) entry which is preliminary data.</text>
</comment>
<evidence type="ECO:0000256" key="4">
    <source>
        <dbReference type="PROSITE-ProRule" id="PRU00335"/>
    </source>
</evidence>
<dbReference type="Gene3D" id="1.10.357.10">
    <property type="entry name" value="Tetracycline Repressor, domain 2"/>
    <property type="match status" value="1"/>
</dbReference>
<name>A0A6M2BLD9_9GAMM</name>
<dbReference type="Pfam" id="PF00440">
    <property type="entry name" value="TetR_N"/>
    <property type="match status" value="1"/>
</dbReference>
<gene>
    <name evidence="6" type="ORF">G7Y85_00700</name>
</gene>
<feature type="DNA-binding region" description="H-T-H motif" evidence="4">
    <location>
        <begin position="56"/>
        <end position="75"/>
    </location>
</feature>
<sequence>MTFYKDKPMIRRDIAKTARRLPRPAKTKSERREEAMTRILDSAEKLFAQDGRNGVTVRALAKEAAVDPGLVHYYFENMDGVFRAVFRRKSVIVNAIRNEAMDAYLAEHGDAPTVDGAFEVFLRPMFETIWKDPTYWTNYVAIVSHANSSPFGGAEAMREAFDFTVGRFIDLLKRVAPHVPPQEIYWFYHLMSGSVTLTLAQTGRIDVLSGGLCKSTDMKSAFDSMKQVFSGGFETVMARHAKTAKVRAPRSVRKK</sequence>
<dbReference type="PROSITE" id="PS50977">
    <property type="entry name" value="HTH_TETR_2"/>
    <property type="match status" value="1"/>
</dbReference>
<evidence type="ECO:0000259" key="5">
    <source>
        <dbReference type="PROSITE" id="PS50977"/>
    </source>
</evidence>
<dbReference type="Proteomes" id="UP000472676">
    <property type="component" value="Unassembled WGS sequence"/>
</dbReference>
<dbReference type="EMBL" id="JAAMOW010000001">
    <property type="protein sequence ID" value="NGY03274.1"/>
    <property type="molecule type" value="Genomic_DNA"/>
</dbReference>
<feature type="domain" description="HTH tetR-type" evidence="5">
    <location>
        <begin position="33"/>
        <end position="93"/>
    </location>
</feature>
<dbReference type="InterPro" id="IPR050109">
    <property type="entry name" value="HTH-type_TetR-like_transc_reg"/>
</dbReference>
<dbReference type="RefSeq" id="WP_166250696.1">
    <property type="nucleotide sequence ID" value="NZ_JAAMOW010000001.1"/>
</dbReference>
<evidence type="ECO:0000313" key="6">
    <source>
        <dbReference type="EMBL" id="NGY03274.1"/>
    </source>
</evidence>
<protein>
    <submittedName>
        <fullName evidence="6">TetR/AcrR family transcriptional regulator</fullName>
    </submittedName>
</protein>
<dbReference type="PANTHER" id="PTHR30055:SF234">
    <property type="entry name" value="HTH-TYPE TRANSCRIPTIONAL REGULATOR BETI"/>
    <property type="match status" value="1"/>
</dbReference>
<dbReference type="InterPro" id="IPR036271">
    <property type="entry name" value="Tet_transcr_reg_TetR-rel_C_sf"/>
</dbReference>
<dbReference type="InterPro" id="IPR001647">
    <property type="entry name" value="HTH_TetR"/>
</dbReference>
<dbReference type="GO" id="GO:0003700">
    <property type="term" value="F:DNA-binding transcription factor activity"/>
    <property type="evidence" value="ECO:0007669"/>
    <property type="project" value="TreeGrafter"/>
</dbReference>
<dbReference type="PRINTS" id="PR00455">
    <property type="entry name" value="HTHTETR"/>
</dbReference>
<accession>A0A6M2BLD9</accession>
<dbReference type="GO" id="GO:0000976">
    <property type="term" value="F:transcription cis-regulatory region binding"/>
    <property type="evidence" value="ECO:0007669"/>
    <property type="project" value="TreeGrafter"/>
</dbReference>
<organism evidence="6 7">
    <name type="scientific">Solimonas terrae</name>
    <dbReference type="NCBI Taxonomy" id="1396819"/>
    <lineage>
        <taxon>Bacteria</taxon>
        <taxon>Pseudomonadati</taxon>
        <taxon>Pseudomonadota</taxon>
        <taxon>Gammaproteobacteria</taxon>
        <taxon>Nevskiales</taxon>
        <taxon>Nevskiaceae</taxon>
        <taxon>Solimonas</taxon>
    </lineage>
</organism>
<dbReference type="InterPro" id="IPR041586">
    <property type="entry name" value="PsrA_TetR_C"/>
</dbReference>
<evidence type="ECO:0000256" key="2">
    <source>
        <dbReference type="ARBA" id="ARBA00023125"/>
    </source>
</evidence>
<dbReference type="AlphaFoldDB" id="A0A6M2BLD9"/>